<dbReference type="Proteomes" id="UP001157502">
    <property type="component" value="Chromosome 22"/>
</dbReference>
<protein>
    <submittedName>
        <fullName evidence="1">Uncharacterized protein</fullName>
    </submittedName>
</protein>
<keyword evidence="2" id="KW-1185">Reference proteome</keyword>
<name>A0ACC2FTY5_DALPE</name>
<dbReference type="EMBL" id="CM055749">
    <property type="protein sequence ID" value="KAJ7994829.1"/>
    <property type="molecule type" value="Genomic_DNA"/>
</dbReference>
<gene>
    <name evidence="1" type="ORF">DPEC_G00253520</name>
</gene>
<evidence type="ECO:0000313" key="2">
    <source>
        <dbReference type="Proteomes" id="UP001157502"/>
    </source>
</evidence>
<evidence type="ECO:0000313" key="1">
    <source>
        <dbReference type="EMBL" id="KAJ7994829.1"/>
    </source>
</evidence>
<proteinExistence type="predicted"/>
<reference evidence="1" key="1">
    <citation type="submission" date="2021-05" db="EMBL/GenBank/DDBJ databases">
        <authorList>
            <person name="Pan Q."/>
            <person name="Jouanno E."/>
            <person name="Zahm M."/>
            <person name="Klopp C."/>
            <person name="Cabau C."/>
            <person name="Louis A."/>
            <person name="Berthelot C."/>
            <person name="Parey E."/>
            <person name="Roest Crollius H."/>
            <person name="Montfort J."/>
            <person name="Robinson-Rechavi M."/>
            <person name="Bouchez O."/>
            <person name="Lampietro C."/>
            <person name="Lopez Roques C."/>
            <person name="Donnadieu C."/>
            <person name="Postlethwait J."/>
            <person name="Bobe J."/>
            <person name="Dillon D."/>
            <person name="Chandos A."/>
            <person name="von Hippel F."/>
            <person name="Guiguen Y."/>
        </authorList>
    </citation>
    <scope>NUCLEOTIDE SEQUENCE</scope>
    <source>
        <strain evidence="1">YG-Jan2019</strain>
    </source>
</reference>
<comment type="caution">
    <text evidence="1">The sequence shown here is derived from an EMBL/GenBank/DDBJ whole genome shotgun (WGS) entry which is preliminary data.</text>
</comment>
<accession>A0ACC2FTY5</accession>
<sequence length="538" mass="58703">MATSSWIVILSGILLLSQVSCQEAVLHISNGAVDREYCLVYNSSWSNLSLTLSAAMEYPVVNLTSSLMCTSEGIPPVTVNGKAVVVMRGVCDFSQKALVAQKLGAAALVIVSTTPMSPPSANDTEYEKVQIPIVLMRYMDFLDAQNVFGEEMQVKLYAPVVPVLDASIFVMLLISVVTVALGGYWSGASERDKLSGGQPGGGGGGGEEEKCDSGDMALYSPLKVVIFVGLMCLMLVLMYFFYRYLVYVIIAIFCLSSAAALFSCLDALLNLARCSLMSVTVLGKSISMRTVLLSAVCVTVAVVWGVYRNEDRWIWILQDLLGMAFCLNFLKTISLSNFKICVILLSLLLLYDVFFVFITPLFMPNGESIMVQVALGPGAAGGKGQMGVPAEPSTPQEKLPVVMRVPRFSPWSQNLCGMQFSILGYGDIIVPGLLVAYCSRFDVRVKSPNKIYFYVCCIAYLLGMVVTFAVMLLTQMGQPALLYLVPFTLLGSAVLAWRRGEMRQFWNGSTYEVLDSTREPLLPGGKPDYSSRDIAEYK</sequence>
<organism evidence="1 2">
    <name type="scientific">Dallia pectoralis</name>
    <name type="common">Alaska blackfish</name>
    <dbReference type="NCBI Taxonomy" id="75939"/>
    <lineage>
        <taxon>Eukaryota</taxon>
        <taxon>Metazoa</taxon>
        <taxon>Chordata</taxon>
        <taxon>Craniata</taxon>
        <taxon>Vertebrata</taxon>
        <taxon>Euteleostomi</taxon>
        <taxon>Actinopterygii</taxon>
        <taxon>Neopterygii</taxon>
        <taxon>Teleostei</taxon>
        <taxon>Protacanthopterygii</taxon>
        <taxon>Esociformes</taxon>
        <taxon>Umbridae</taxon>
        <taxon>Dallia</taxon>
    </lineage>
</organism>